<feature type="transmembrane region" description="Helical" evidence="1">
    <location>
        <begin position="104"/>
        <end position="125"/>
    </location>
</feature>
<dbReference type="STRING" id="200904.GCA_900168775_00094"/>
<dbReference type="Pfam" id="PF09991">
    <property type="entry name" value="DUF2232"/>
    <property type="match status" value="1"/>
</dbReference>
<feature type="transmembrane region" description="Helical" evidence="1">
    <location>
        <begin position="216"/>
        <end position="234"/>
    </location>
</feature>
<gene>
    <name evidence="2" type="ORF">DES48_103237</name>
</gene>
<dbReference type="InterPro" id="IPR018710">
    <property type="entry name" value="DUF2232"/>
</dbReference>
<sequence length="315" mass="35174">MQDKQKLKAAITTGLIYVLLLAVTILIPASEWITLFLLPIPFVSYTSRYGLRDSLSLGGLVLVIAVLLTLFVFVVTLPFTLLAVLTGTLIGYSIHHKRHAYETWALGTVGVSIGLVTLFVLIQGISQVDLIAEYETMVEESIKTSQAIMGSTGVSVSQEDLNTLRDQFLQFIKLLPTLLIAAAIGIAFVTQWLSYKWLNWRGNRNLAFPPFRTFKLPKSVIWIFLIAIVCSWFSDPTSAFATGVLNVTNIIGILLTLQGVSFLFFYFYQKRISKAVPILIVIFGIIFLPVGLYMTRILGIIDVGMDLRERMKQTK</sequence>
<keyword evidence="3" id="KW-1185">Reference proteome</keyword>
<feature type="transmembrane region" description="Helical" evidence="1">
    <location>
        <begin position="60"/>
        <end position="92"/>
    </location>
</feature>
<proteinExistence type="predicted"/>
<dbReference type="OrthoDB" id="2987886at2"/>
<dbReference type="PANTHER" id="PTHR41324:SF1">
    <property type="entry name" value="DUF2232 DOMAIN-CONTAINING PROTEIN"/>
    <property type="match status" value="1"/>
</dbReference>
<organism evidence="2 3">
    <name type="scientific">Paraliobacillus ryukyuensis</name>
    <dbReference type="NCBI Taxonomy" id="200904"/>
    <lineage>
        <taxon>Bacteria</taxon>
        <taxon>Bacillati</taxon>
        <taxon>Bacillota</taxon>
        <taxon>Bacilli</taxon>
        <taxon>Bacillales</taxon>
        <taxon>Bacillaceae</taxon>
        <taxon>Paraliobacillus</taxon>
    </lineage>
</organism>
<name>A0A366EBX2_9BACI</name>
<reference evidence="2 3" key="1">
    <citation type="submission" date="2018-06" db="EMBL/GenBank/DDBJ databases">
        <title>Genomic Encyclopedia of Type Strains, Phase IV (KMG-IV): sequencing the most valuable type-strain genomes for metagenomic binning, comparative biology and taxonomic classification.</title>
        <authorList>
            <person name="Goeker M."/>
        </authorList>
    </citation>
    <scope>NUCLEOTIDE SEQUENCE [LARGE SCALE GENOMIC DNA]</scope>
    <source>
        <strain evidence="2 3">DSM 15140</strain>
    </source>
</reference>
<dbReference type="AlphaFoldDB" id="A0A366EBX2"/>
<dbReference type="Proteomes" id="UP000252254">
    <property type="component" value="Unassembled WGS sequence"/>
</dbReference>
<evidence type="ECO:0000256" key="1">
    <source>
        <dbReference type="SAM" id="Phobius"/>
    </source>
</evidence>
<keyword evidence="1" id="KW-1133">Transmembrane helix</keyword>
<feature type="transmembrane region" description="Helical" evidence="1">
    <location>
        <begin position="246"/>
        <end position="268"/>
    </location>
</feature>
<feature type="transmembrane region" description="Helical" evidence="1">
    <location>
        <begin position="275"/>
        <end position="301"/>
    </location>
</feature>
<accession>A0A366EBX2</accession>
<evidence type="ECO:0000313" key="3">
    <source>
        <dbReference type="Proteomes" id="UP000252254"/>
    </source>
</evidence>
<keyword evidence="1" id="KW-0812">Transmembrane</keyword>
<feature type="transmembrane region" description="Helical" evidence="1">
    <location>
        <begin position="12"/>
        <end position="40"/>
    </location>
</feature>
<evidence type="ECO:0000313" key="2">
    <source>
        <dbReference type="EMBL" id="RBO99910.1"/>
    </source>
</evidence>
<dbReference type="EMBL" id="QNRI01000003">
    <property type="protein sequence ID" value="RBO99910.1"/>
    <property type="molecule type" value="Genomic_DNA"/>
</dbReference>
<feature type="transmembrane region" description="Helical" evidence="1">
    <location>
        <begin position="174"/>
        <end position="195"/>
    </location>
</feature>
<protein>
    <submittedName>
        <fullName evidence="2">Uncharacterized protein YybS (DUF2232 family)</fullName>
    </submittedName>
</protein>
<dbReference type="PANTHER" id="PTHR41324">
    <property type="entry name" value="MEMBRANE PROTEIN-RELATED"/>
    <property type="match status" value="1"/>
</dbReference>
<keyword evidence="1" id="KW-0472">Membrane</keyword>
<comment type="caution">
    <text evidence="2">The sequence shown here is derived from an EMBL/GenBank/DDBJ whole genome shotgun (WGS) entry which is preliminary data.</text>
</comment>
<dbReference type="RefSeq" id="WP_113868088.1">
    <property type="nucleotide sequence ID" value="NZ_BAABQN010000004.1"/>
</dbReference>